<evidence type="ECO:0000313" key="3">
    <source>
        <dbReference type="EMBL" id="CAJ1942654.1"/>
    </source>
</evidence>
<feature type="domain" description="BHLH" evidence="2">
    <location>
        <begin position="23"/>
        <end position="96"/>
    </location>
</feature>
<dbReference type="InterPro" id="IPR036638">
    <property type="entry name" value="HLH_DNA-bd_sf"/>
</dbReference>
<reference evidence="3" key="1">
    <citation type="submission" date="2023-08" db="EMBL/GenBank/DDBJ databases">
        <authorList>
            <person name="Audoor S."/>
            <person name="Bilcke G."/>
        </authorList>
    </citation>
    <scope>NUCLEOTIDE SEQUENCE</scope>
</reference>
<dbReference type="InterPro" id="IPR011598">
    <property type="entry name" value="bHLH_dom"/>
</dbReference>
<feature type="compositionally biased region" description="Basic residues" evidence="1">
    <location>
        <begin position="25"/>
        <end position="34"/>
    </location>
</feature>
<gene>
    <name evidence="3" type="ORF">CYCCA115_LOCUS8055</name>
</gene>
<dbReference type="Proteomes" id="UP001295423">
    <property type="component" value="Unassembled WGS sequence"/>
</dbReference>
<evidence type="ECO:0000259" key="2">
    <source>
        <dbReference type="PROSITE" id="PS50888"/>
    </source>
</evidence>
<evidence type="ECO:0000256" key="1">
    <source>
        <dbReference type="SAM" id="MobiDB-lite"/>
    </source>
</evidence>
<feature type="compositionally biased region" description="Low complexity" evidence="1">
    <location>
        <begin position="151"/>
        <end position="163"/>
    </location>
</feature>
<dbReference type="GO" id="GO:0046983">
    <property type="term" value="F:protein dimerization activity"/>
    <property type="evidence" value="ECO:0007669"/>
    <property type="project" value="InterPro"/>
</dbReference>
<organism evidence="3 4">
    <name type="scientific">Cylindrotheca closterium</name>
    <dbReference type="NCBI Taxonomy" id="2856"/>
    <lineage>
        <taxon>Eukaryota</taxon>
        <taxon>Sar</taxon>
        <taxon>Stramenopiles</taxon>
        <taxon>Ochrophyta</taxon>
        <taxon>Bacillariophyta</taxon>
        <taxon>Bacillariophyceae</taxon>
        <taxon>Bacillariophycidae</taxon>
        <taxon>Bacillariales</taxon>
        <taxon>Bacillariaceae</taxon>
        <taxon>Cylindrotheca</taxon>
    </lineage>
</organism>
<feature type="region of interest" description="Disordered" evidence="1">
    <location>
        <begin position="1"/>
        <end position="40"/>
    </location>
</feature>
<evidence type="ECO:0000313" key="4">
    <source>
        <dbReference type="Proteomes" id="UP001295423"/>
    </source>
</evidence>
<dbReference type="SMART" id="SM00353">
    <property type="entry name" value="HLH"/>
    <property type="match status" value="1"/>
</dbReference>
<proteinExistence type="predicted"/>
<comment type="caution">
    <text evidence="3">The sequence shown here is derived from an EMBL/GenBank/DDBJ whole genome shotgun (WGS) entry which is preliminary data.</text>
</comment>
<keyword evidence="4" id="KW-1185">Reference proteome</keyword>
<feature type="region of interest" description="Disordered" evidence="1">
    <location>
        <begin position="54"/>
        <end position="81"/>
    </location>
</feature>
<feature type="region of interest" description="Disordered" evidence="1">
    <location>
        <begin position="151"/>
        <end position="239"/>
    </location>
</feature>
<dbReference type="EMBL" id="CAKOGP040001112">
    <property type="protein sequence ID" value="CAJ1942654.1"/>
    <property type="molecule type" value="Genomic_DNA"/>
</dbReference>
<dbReference type="AlphaFoldDB" id="A0AAD2CT05"/>
<dbReference type="Gene3D" id="4.10.280.10">
    <property type="entry name" value="Helix-loop-helix DNA-binding domain"/>
    <property type="match status" value="1"/>
</dbReference>
<accession>A0AAD2CT05</accession>
<sequence length="239" mass="26361">MSLENEGNGATDDGTEDHQQATKRSERKRQREKQRRSDLSSAFDELAAFIVQVDPESGDLDADAKKKRKKSDGGEDASGITRLELIGRALRMMRRLHSENEERKRIIASFQEKGGAPPNDNVLVMVPTLTPTTEEPYPVARAQYPPYAGYPPHYYHGSHPQHPVADYGQQIPGRGPSPQYHPQWGGYHGRGAPPGMNPHNGPPPPYGVQHRMAAQEHPPYSGPPRTDPPGGADPRAKTT</sequence>
<name>A0AAD2CT05_9STRA</name>
<dbReference type="PROSITE" id="PS50888">
    <property type="entry name" value="BHLH"/>
    <property type="match status" value="1"/>
</dbReference>
<protein>
    <recommendedName>
        <fullName evidence="2">BHLH domain-containing protein</fullName>
    </recommendedName>
</protein>
<dbReference type="SUPFAM" id="SSF47459">
    <property type="entry name" value="HLH, helix-loop-helix DNA-binding domain"/>
    <property type="match status" value="1"/>
</dbReference>
<dbReference type="Pfam" id="PF00010">
    <property type="entry name" value="HLH"/>
    <property type="match status" value="1"/>
</dbReference>